<protein>
    <submittedName>
        <fullName evidence="1">Uncharacterized protein</fullName>
    </submittedName>
</protein>
<dbReference type="Proteomes" id="UP000662770">
    <property type="component" value="Chromosome"/>
</dbReference>
<organism evidence="1 2">
    <name type="scientific">Shewanella avicenniae</name>
    <dbReference type="NCBI Taxonomy" id="2814294"/>
    <lineage>
        <taxon>Bacteria</taxon>
        <taxon>Pseudomonadati</taxon>
        <taxon>Pseudomonadota</taxon>
        <taxon>Gammaproteobacteria</taxon>
        <taxon>Alteromonadales</taxon>
        <taxon>Shewanellaceae</taxon>
        <taxon>Shewanella</taxon>
    </lineage>
</organism>
<reference evidence="1 2" key="1">
    <citation type="submission" date="2021-03" db="EMBL/GenBank/DDBJ databases">
        <title>Novel species identification of genus Shewanella.</title>
        <authorList>
            <person name="Liu G."/>
            <person name="Zhang Q."/>
        </authorList>
    </citation>
    <scope>NUCLEOTIDE SEQUENCE [LARGE SCALE GENOMIC DNA]</scope>
    <source>
        <strain evidence="1 2">FJAT-51800</strain>
    </source>
</reference>
<name>A0ABX7QR07_9GAMM</name>
<dbReference type="EMBL" id="CP071503">
    <property type="protein sequence ID" value="QSX33140.1"/>
    <property type="molecule type" value="Genomic_DNA"/>
</dbReference>
<accession>A0ABX7QR07</accession>
<sequence length="79" mass="8652">MRIILLLIVLVIIAWLSVNQLKTVSPVANQDAQTGGEVVVPQNAQDLKKLKSNLDSLVQKSAENTQQQIDAATKQDNKD</sequence>
<evidence type="ECO:0000313" key="2">
    <source>
        <dbReference type="Proteomes" id="UP000662770"/>
    </source>
</evidence>
<proteinExistence type="predicted"/>
<dbReference type="RefSeq" id="WP_207354376.1">
    <property type="nucleotide sequence ID" value="NZ_CP071503.1"/>
</dbReference>
<gene>
    <name evidence="1" type="ORF">JYB87_15645</name>
</gene>
<evidence type="ECO:0000313" key="1">
    <source>
        <dbReference type="EMBL" id="QSX33140.1"/>
    </source>
</evidence>
<keyword evidence="2" id="KW-1185">Reference proteome</keyword>